<dbReference type="Proteomes" id="UP000620075">
    <property type="component" value="Unassembled WGS sequence"/>
</dbReference>
<gene>
    <name evidence="11" type="ORF">JF888_10375</name>
</gene>
<evidence type="ECO:0000256" key="4">
    <source>
        <dbReference type="ARBA" id="ARBA00022840"/>
    </source>
</evidence>
<keyword evidence="9" id="KW-0694">RNA-binding</keyword>
<evidence type="ECO:0000256" key="6">
    <source>
        <dbReference type="ARBA" id="ARBA00023146"/>
    </source>
</evidence>
<proteinExistence type="inferred from homology"/>
<dbReference type="InterPro" id="IPR024088">
    <property type="entry name" value="Tyr-tRNA-ligase_bac-type"/>
</dbReference>
<dbReference type="GO" id="GO:0004831">
    <property type="term" value="F:tyrosine-tRNA ligase activity"/>
    <property type="evidence" value="ECO:0007669"/>
    <property type="project" value="UniProtKB-UniRule"/>
</dbReference>
<dbReference type="GO" id="GO:0003723">
    <property type="term" value="F:RNA binding"/>
    <property type="evidence" value="ECO:0007669"/>
    <property type="project" value="UniProtKB-KW"/>
</dbReference>
<dbReference type="InterPro" id="IPR002307">
    <property type="entry name" value="Tyr-tRNA-ligase"/>
</dbReference>
<dbReference type="PROSITE" id="PS50889">
    <property type="entry name" value="S4"/>
    <property type="match status" value="1"/>
</dbReference>
<dbReference type="InterPro" id="IPR001412">
    <property type="entry name" value="aa-tRNA-synth_I_CS"/>
</dbReference>
<protein>
    <recommendedName>
        <fullName evidence="1 8">Tyrosine--tRNA ligase</fullName>
        <ecNumber evidence="1 8">6.1.1.1</ecNumber>
    </recommendedName>
</protein>
<dbReference type="RefSeq" id="WP_338179830.1">
    <property type="nucleotide sequence ID" value="NZ_JAEKNQ010000038.1"/>
</dbReference>
<dbReference type="EMBL" id="JAEKNQ010000038">
    <property type="protein sequence ID" value="MBJ7603578.1"/>
    <property type="molecule type" value="Genomic_DNA"/>
</dbReference>
<dbReference type="PROSITE" id="PS00178">
    <property type="entry name" value="AA_TRNA_LIGASE_I"/>
    <property type="match status" value="1"/>
</dbReference>
<dbReference type="Gene3D" id="3.10.290.10">
    <property type="entry name" value="RNA-binding S4 domain"/>
    <property type="match status" value="1"/>
</dbReference>
<evidence type="ECO:0000256" key="2">
    <source>
        <dbReference type="ARBA" id="ARBA00022598"/>
    </source>
</evidence>
<dbReference type="InterPro" id="IPR002305">
    <property type="entry name" value="aa-tRNA-synth_Ic"/>
</dbReference>
<evidence type="ECO:0000256" key="8">
    <source>
        <dbReference type="NCBIfam" id="TIGR00234"/>
    </source>
</evidence>
<keyword evidence="4 10" id="KW-0067">ATP-binding</keyword>
<accession>A0A934KIZ1</accession>
<keyword evidence="2 10" id="KW-0436">Ligase</keyword>
<dbReference type="GO" id="GO:0005524">
    <property type="term" value="F:ATP binding"/>
    <property type="evidence" value="ECO:0007669"/>
    <property type="project" value="UniProtKB-KW"/>
</dbReference>
<dbReference type="PANTHER" id="PTHR11766">
    <property type="entry name" value="TYROSYL-TRNA SYNTHETASE"/>
    <property type="match status" value="1"/>
</dbReference>
<dbReference type="CDD" id="cd00805">
    <property type="entry name" value="TyrRS_core"/>
    <property type="match status" value="1"/>
</dbReference>
<evidence type="ECO:0000256" key="9">
    <source>
        <dbReference type="PROSITE-ProRule" id="PRU00182"/>
    </source>
</evidence>
<comment type="catalytic activity">
    <reaction evidence="7">
        <text>tRNA(Tyr) + L-tyrosine + ATP = L-tyrosyl-tRNA(Tyr) + AMP + diphosphate + H(+)</text>
        <dbReference type="Rhea" id="RHEA:10220"/>
        <dbReference type="Rhea" id="RHEA-COMP:9706"/>
        <dbReference type="Rhea" id="RHEA-COMP:9707"/>
        <dbReference type="ChEBI" id="CHEBI:15378"/>
        <dbReference type="ChEBI" id="CHEBI:30616"/>
        <dbReference type="ChEBI" id="CHEBI:33019"/>
        <dbReference type="ChEBI" id="CHEBI:58315"/>
        <dbReference type="ChEBI" id="CHEBI:78442"/>
        <dbReference type="ChEBI" id="CHEBI:78536"/>
        <dbReference type="ChEBI" id="CHEBI:456215"/>
        <dbReference type="EC" id="6.1.1.1"/>
    </reaction>
</comment>
<dbReference type="SUPFAM" id="SSF55174">
    <property type="entry name" value="Alpha-L RNA-binding motif"/>
    <property type="match status" value="1"/>
</dbReference>
<comment type="similarity">
    <text evidence="10">Belongs to the class-I aminoacyl-tRNA synthetase family.</text>
</comment>
<dbReference type="AlphaFoldDB" id="A0A934KIZ1"/>
<dbReference type="GO" id="GO:0006437">
    <property type="term" value="P:tyrosyl-tRNA aminoacylation"/>
    <property type="evidence" value="ECO:0007669"/>
    <property type="project" value="UniProtKB-UniRule"/>
</dbReference>
<dbReference type="PRINTS" id="PR01040">
    <property type="entry name" value="TRNASYNTHTYR"/>
</dbReference>
<evidence type="ECO:0000256" key="1">
    <source>
        <dbReference type="ARBA" id="ARBA00013160"/>
    </source>
</evidence>
<reference evidence="11 12" key="1">
    <citation type="submission" date="2020-10" db="EMBL/GenBank/DDBJ databases">
        <title>Ca. Dormibacterota MAGs.</title>
        <authorList>
            <person name="Montgomery K."/>
        </authorList>
    </citation>
    <scope>NUCLEOTIDE SEQUENCE [LARGE SCALE GENOMIC DNA]</scope>
    <source>
        <strain evidence="11">SC8811_S16_3</strain>
    </source>
</reference>
<dbReference type="GO" id="GO:0005829">
    <property type="term" value="C:cytosol"/>
    <property type="evidence" value="ECO:0007669"/>
    <property type="project" value="TreeGrafter"/>
</dbReference>
<evidence type="ECO:0000313" key="11">
    <source>
        <dbReference type="EMBL" id="MBJ7603578.1"/>
    </source>
</evidence>
<dbReference type="Pfam" id="PF00579">
    <property type="entry name" value="tRNA-synt_1b"/>
    <property type="match status" value="1"/>
</dbReference>
<dbReference type="EC" id="6.1.1.1" evidence="1 8"/>
<dbReference type="Gene3D" id="1.10.240.10">
    <property type="entry name" value="Tyrosyl-Transfer RNA Synthetase"/>
    <property type="match status" value="1"/>
</dbReference>
<evidence type="ECO:0000256" key="7">
    <source>
        <dbReference type="ARBA" id="ARBA00048248"/>
    </source>
</evidence>
<evidence type="ECO:0000256" key="5">
    <source>
        <dbReference type="ARBA" id="ARBA00022917"/>
    </source>
</evidence>
<keyword evidence="5 10" id="KW-0648">Protein biosynthesis</keyword>
<dbReference type="SUPFAM" id="SSF52374">
    <property type="entry name" value="Nucleotidylyl transferase"/>
    <property type="match status" value="1"/>
</dbReference>
<name>A0A934KIZ1_9BACT</name>
<evidence type="ECO:0000313" key="12">
    <source>
        <dbReference type="Proteomes" id="UP000620075"/>
    </source>
</evidence>
<evidence type="ECO:0000256" key="3">
    <source>
        <dbReference type="ARBA" id="ARBA00022741"/>
    </source>
</evidence>
<keyword evidence="3 10" id="KW-0547">Nucleotide-binding</keyword>
<dbReference type="Gene3D" id="3.40.50.620">
    <property type="entry name" value="HUPs"/>
    <property type="match status" value="1"/>
</dbReference>
<sequence>MTETRAAQLLWEGLQEIAVEIHSAEHLQTRLWRGDRLKVKLGLDPTAPDLHLGHTIQLGALRAFQDAGHTAVLIVGDYTAQIGDPSGRSETRPMLTAEQVVVNAQTYLEQAGRILDLERAEVHGNAEWLGRMTAADVLRLLGTQTLQSVLQREDFSHRLQSGAAIGAHEILYPFSQGYDSVAVRADVEIGGSDQLFNLLFGREVQRAYGQPPQDVMIFPLLVGPDGRRMSKSLGNYIGVAAPAPEIYGKVMSLPDTLIEQYLRLVSGLAPDEITAALRLPARDAKAALARAVVTRLAGQEPAAAAERDFEAKFRSRNLDETEIPLLQVRAGTTVAAALVAAGLYGSLSQVRRLAEQGGLSLNGEKVASDHLVEDGGMVKAGKRNFVRLSVG</sequence>
<dbReference type="PANTHER" id="PTHR11766:SF1">
    <property type="entry name" value="TYROSINE--TRNA LIGASE"/>
    <property type="match status" value="1"/>
</dbReference>
<dbReference type="InterPro" id="IPR036986">
    <property type="entry name" value="S4_RNA-bd_sf"/>
</dbReference>
<comment type="caution">
    <text evidence="11">The sequence shown here is derived from an EMBL/GenBank/DDBJ whole genome shotgun (WGS) entry which is preliminary data.</text>
</comment>
<evidence type="ECO:0000256" key="10">
    <source>
        <dbReference type="RuleBase" id="RU363036"/>
    </source>
</evidence>
<organism evidence="11 12">
    <name type="scientific">Candidatus Dormiibacter inghamiae</name>
    <dbReference type="NCBI Taxonomy" id="3127013"/>
    <lineage>
        <taxon>Bacteria</taxon>
        <taxon>Bacillati</taxon>
        <taxon>Candidatus Dormiibacterota</taxon>
        <taxon>Candidatus Dormibacteria</taxon>
        <taxon>Candidatus Dormibacterales</taxon>
        <taxon>Candidatus Dormibacteraceae</taxon>
        <taxon>Candidatus Dormiibacter</taxon>
    </lineage>
</organism>
<dbReference type="NCBIfam" id="TIGR00234">
    <property type="entry name" value="tyrS"/>
    <property type="match status" value="1"/>
</dbReference>
<keyword evidence="6 10" id="KW-0030">Aminoacyl-tRNA synthetase</keyword>
<dbReference type="InterPro" id="IPR014729">
    <property type="entry name" value="Rossmann-like_a/b/a_fold"/>
</dbReference>